<name>A0A4S3TNZ7_9EURY</name>
<feature type="compositionally biased region" description="Basic and acidic residues" evidence="1">
    <location>
        <begin position="102"/>
        <end position="112"/>
    </location>
</feature>
<comment type="caution">
    <text evidence="2">The sequence shown here is derived from an EMBL/GenBank/DDBJ whole genome shotgun (WGS) entry which is preliminary data.</text>
</comment>
<feature type="region of interest" description="Disordered" evidence="1">
    <location>
        <begin position="1"/>
        <end position="304"/>
    </location>
</feature>
<reference evidence="2 3" key="1">
    <citation type="submission" date="2018-10" db="EMBL/GenBank/DDBJ databases">
        <title>Natronolimnobius sp. XQ-INN 246 isolated from Inner Mongolia Autonomous Region of China.</title>
        <authorList>
            <person name="Xue Q."/>
        </authorList>
    </citation>
    <scope>NUCLEOTIDE SEQUENCE [LARGE SCALE GENOMIC DNA]</scope>
    <source>
        <strain evidence="2 3">XQ-INN 246</strain>
    </source>
</reference>
<keyword evidence="3" id="KW-1185">Reference proteome</keyword>
<dbReference type="EMBL" id="RBZW01000014">
    <property type="protein sequence ID" value="THE65926.1"/>
    <property type="molecule type" value="Genomic_DNA"/>
</dbReference>
<organism evidence="2 3">
    <name type="scientific">Salinadaptatus halalkaliphilus</name>
    <dbReference type="NCBI Taxonomy" id="2419781"/>
    <lineage>
        <taxon>Archaea</taxon>
        <taxon>Methanobacteriati</taxon>
        <taxon>Methanobacteriota</taxon>
        <taxon>Stenosarchaea group</taxon>
        <taxon>Halobacteria</taxon>
        <taxon>Halobacteriales</taxon>
        <taxon>Natrialbaceae</taxon>
        <taxon>Salinadaptatus</taxon>
    </lineage>
</organism>
<dbReference type="Proteomes" id="UP000318864">
    <property type="component" value="Unassembled WGS sequence"/>
</dbReference>
<feature type="compositionally biased region" description="Acidic residues" evidence="1">
    <location>
        <begin position="45"/>
        <end position="61"/>
    </location>
</feature>
<evidence type="ECO:0000313" key="3">
    <source>
        <dbReference type="Proteomes" id="UP000318864"/>
    </source>
</evidence>
<dbReference type="AlphaFoldDB" id="A0A4S3TNZ7"/>
<feature type="compositionally biased region" description="Acidic residues" evidence="1">
    <location>
        <begin position="135"/>
        <end position="144"/>
    </location>
</feature>
<feature type="compositionally biased region" description="Acidic residues" evidence="1">
    <location>
        <begin position="160"/>
        <end position="171"/>
    </location>
</feature>
<accession>A0A4S3TNZ7</accession>
<gene>
    <name evidence="2" type="ORF">D8Y22_05240</name>
</gene>
<dbReference type="RefSeq" id="WP_141463658.1">
    <property type="nucleotide sequence ID" value="NZ_RBZW01000014.1"/>
</dbReference>
<protein>
    <submittedName>
        <fullName evidence="2">Uncharacterized protein</fullName>
    </submittedName>
</protein>
<feature type="compositionally biased region" description="Low complexity" evidence="1">
    <location>
        <begin position="210"/>
        <end position="227"/>
    </location>
</feature>
<feature type="compositionally biased region" description="Acidic residues" evidence="1">
    <location>
        <begin position="76"/>
        <end position="90"/>
    </location>
</feature>
<evidence type="ECO:0000256" key="1">
    <source>
        <dbReference type="SAM" id="MobiDB-lite"/>
    </source>
</evidence>
<dbReference type="OrthoDB" id="178142at2157"/>
<feature type="compositionally biased region" description="Acidic residues" evidence="1">
    <location>
        <begin position="241"/>
        <end position="250"/>
    </location>
</feature>
<feature type="compositionally biased region" description="Basic and acidic residues" evidence="1">
    <location>
        <begin position="184"/>
        <end position="194"/>
    </location>
</feature>
<sequence>MTDSTIDNKSGEGDLDVGSSAEELFGGINEESPEAEVDRSKETASAEDEDAAADDASDIEDQTAASVFGQLKSDVDSDGADEVLADESPDDIIASADEPDPDHEPLDDALRPDDDELADLLLTGRTKDQEFLWIETEEDADADSVDWSGADDAGVGTDTGGDDTETDDPETPDSNAEPATTDARAVEDAERDADLESGSTQPTVVDSDTTESSPAAEADSTESESAPVESDAVTAESAAEPNDDGGEETLESATAETQDCNSSAAESVAPASDDEDSQALAVHESETADVPASAADDDTDDDSPGFVRRLLAKLNPF</sequence>
<evidence type="ECO:0000313" key="2">
    <source>
        <dbReference type="EMBL" id="THE65926.1"/>
    </source>
</evidence>
<proteinExistence type="predicted"/>
<feature type="compositionally biased region" description="Polar residues" evidence="1">
    <location>
        <begin position="197"/>
        <end position="207"/>
    </location>
</feature>
<feature type="compositionally biased region" description="Polar residues" evidence="1">
    <location>
        <begin position="251"/>
        <end position="265"/>
    </location>
</feature>